<evidence type="ECO:0000256" key="2">
    <source>
        <dbReference type="ARBA" id="ARBA00022490"/>
    </source>
</evidence>
<proteinExistence type="inferred from homology"/>
<evidence type="ECO:0000256" key="5">
    <source>
        <dbReference type="ARBA" id="ARBA00061049"/>
    </source>
</evidence>
<evidence type="ECO:0000259" key="7">
    <source>
        <dbReference type="PROSITE" id="PS50086"/>
    </source>
</evidence>
<dbReference type="Proteomes" id="UP000182444">
    <property type="component" value="Chromosome 1E"/>
</dbReference>
<dbReference type="Gene3D" id="1.10.8.270">
    <property type="entry name" value="putative rabgap domain of human tbc1 domain family member 14 like domains"/>
    <property type="match status" value="1"/>
</dbReference>
<feature type="domain" description="Rab-GAP TBC" evidence="7">
    <location>
        <begin position="180"/>
        <end position="382"/>
    </location>
</feature>
<dbReference type="FunFam" id="1.10.472.80:FF:000026">
    <property type="entry name" value="Mitotic check point protein (Bub2)"/>
    <property type="match status" value="1"/>
</dbReference>
<feature type="compositionally biased region" description="Basic and acidic residues" evidence="6">
    <location>
        <begin position="110"/>
        <end position="124"/>
    </location>
</feature>
<dbReference type="GO" id="GO:0005096">
    <property type="term" value="F:GTPase activator activity"/>
    <property type="evidence" value="ECO:0007669"/>
    <property type="project" value="TreeGrafter"/>
</dbReference>
<gene>
    <name evidence="8" type="ORF">YALI1_E12454g</name>
</gene>
<evidence type="ECO:0000313" key="8">
    <source>
        <dbReference type="EMBL" id="AOW05202.1"/>
    </source>
</evidence>
<dbReference type="KEGG" id="yli:2912576"/>
<dbReference type="GO" id="GO:0044732">
    <property type="term" value="C:mitotic spindle pole body"/>
    <property type="evidence" value="ECO:0007669"/>
    <property type="project" value="TreeGrafter"/>
</dbReference>
<protein>
    <recommendedName>
        <fullName evidence="7">Rab-GAP TBC domain-containing protein</fullName>
    </recommendedName>
</protein>
<dbReference type="Pfam" id="PF00566">
    <property type="entry name" value="RabGAP-TBC"/>
    <property type="match status" value="1"/>
</dbReference>
<dbReference type="GO" id="GO:1990334">
    <property type="term" value="C:Bfa1-Bub2 complex"/>
    <property type="evidence" value="ECO:0007669"/>
    <property type="project" value="UniProtKB-ARBA"/>
</dbReference>
<dbReference type="Gene3D" id="1.10.472.80">
    <property type="entry name" value="Ypt/Rab-GAP domain of gyp1p, domain 3"/>
    <property type="match status" value="1"/>
</dbReference>
<reference evidence="8 9" key="1">
    <citation type="journal article" date="2016" name="PLoS ONE">
        <title>Sequence Assembly of Yarrowia lipolytica Strain W29/CLIB89 Shows Transposable Element Diversity.</title>
        <authorList>
            <person name="Magnan C."/>
            <person name="Yu J."/>
            <person name="Chang I."/>
            <person name="Jahn E."/>
            <person name="Kanomata Y."/>
            <person name="Wu J."/>
            <person name="Zeller M."/>
            <person name="Oakes M."/>
            <person name="Baldi P."/>
            <person name="Sandmeyer S."/>
        </authorList>
    </citation>
    <scope>NUCLEOTIDE SEQUENCE [LARGE SCALE GENOMIC DNA]</scope>
    <source>
        <strain evidence="9">CLIB89(W29)</strain>
    </source>
</reference>
<dbReference type="RefSeq" id="XP_503755.3">
    <property type="nucleotide sequence ID" value="XM_503755.3"/>
</dbReference>
<dbReference type="GeneID" id="2912576"/>
<dbReference type="InterPro" id="IPR035969">
    <property type="entry name" value="Rab-GAP_TBC_sf"/>
</dbReference>
<dbReference type="EMBL" id="CP017557">
    <property type="protein sequence ID" value="AOW05202.1"/>
    <property type="molecule type" value="Genomic_DNA"/>
</dbReference>
<dbReference type="SUPFAM" id="SSF47923">
    <property type="entry name" value="Ypt/Rab-GAP domain of gyp1p"/>
    <property type="match status" value="2"/>
</dbReference>
<evidence type="ECO:0000313" key="9">
    <source>
        <dbReference type="Proteomes" id="UP000182444"/>
    </source>
</evidence>
<dbReference type="SMART" id="SM00164">
    <property type="entry name" value="TBC"/>
    <property type="match status" value="1"/>
</dbReference>
<evidence type="ECO:0000256" key="3">
    <source>
        <dbReference type="ARBA" id="ARBA00023212"/>
    </source>
</evidence>
<dbReference type="PANTHER" id="PTHR22957">
    <property type="entry name" value="TBC1 DOMAIN FAMILY MEMBER GTPASE-ACTIVATING PROTEIN"/>
    <property type="match status" value="1"/>
</dbReference>
<comment type="similarity">
    <text evidence="5">Belongs to the BUB2 family.</text>
</comment>
<dbReference type="InterPro" id="IPR000195">
    <property type="entry name" value="Rab-GAP-TBC_dom"/>
</dbReference>
<comment type="subcellular location">
    <subcellularLocation>
        <location evidence="1">Cytoplasm</location>
        <location evidence="1">Cytoskeleton</location>
    </subcellularLocation>
</comment>
<accession>A0A1D8NHU6</accession>
<dbReference type="AlphaFoldDB" id="A0A1D8NHU6"/>
<dbReference type="GO" id="GO:0031030">
    <property type="term" value="P:negative regulation of septation initiation signaling"/>
    <property type="evidence" value="ECO:0007669"/>
    <property type="project" value="TreeGrafter"/>
</dbReference>
<keyword evidence="3" id="KW-0206">Cytoskeleton</keyword>
<dbReference type="VEuPathDB" id="FungiDB:YALI0_E09911g"/>
<keyword evidence="2" id="KW-0963">Cytoplasm</keyword>
<feature type="region of interest" description="Disordered" evidence="6">
    <location>
        <begin position="81"/>
        <end position="146"/>
    </location>
</feature>
<dbReference type="VEuPathDB" id="FungiDB:YALI1_E12454g"/>
<name>A0A1D8NHU6_YARLL</name>
<dbReference type="PROSITE" id="PS50086">
    <property type="entry name" value="TBC_RABGAP"/>
    <property type="match status" value="1"/>
</dbReference>
<evidence type="ECO:0000256" key="6">
    <source>
        <dbReference type="SAM" id="MobiDB-lite"/>
    </source>
</evidence>
<organism evidence="8 9">
    <name type="scientific">Yarrowia lipolytica</name>
    <name type="common">Candida lipolytica</name>
    <dbReference type="NCBI Taxonomy" id="4952"/>
    <lineage>
        <taxon>Eukaryota</taxon>
        <taxon>Fungi</taxon>
        <taxon>Dikarya</taxon>
        <taxon>Ascomycota</taxon>
        <taxon>Saccharomycotina</taxon>
        <taxon>Dipodascomycetes</taxon>
        <taxon>Dipodascales</taxon>
        <taxon>Dipodascales incertae sedis</taxon>
        <taxon>Yarrowia</taxon>
    </lineage>
</organism>
<evidence type="ECO:0000256" key="1">
    <source>
        <dbReference type="ARBA" id="ARBA00004245"/>
    </source>
</evidence>
<evidence type="ECO:0000256" key="4">
    <source>
        <dbReference type="ARBA" id="ARBA00023306"/>
    </source>
</evidence>
<keyword evidence="4" id="KW-0131">Cell cycle</keyword>
<dbReference type="FunFam" id="1.10.8.270:FF:000035">
    <property type="entry name" value="Cell cycle arrest protein BUB2"/>
    <property type="match status" value="1"/>
</dbReference>
<dbReference type="eggNOG" id="KOG2058">
    <property type="taxonomic scope" value="Eukaryota"/>
</dbReference>
<sequence length="457" mass="51642">MRPQKVHPYSFSNLAPIDQLFRPPAASSTPIDTPEIKIHAHALLVNMATGDVSSAPATPSSSAFVSPESDPIKVTDYQVADPQFPTSNNQLRGPNLHLRRTPNKSSSHMSRRDSLEKLERDLRKTSSISSFSERKSPTKPRSRRKDTIENFLSKTPIILKSSLGQLRYLVLVEGLKANDQAECTYRATVWSVLLQVPPTRAEDYIRLIKLGPSPMYGKIRNDTFRTMATDTVFKQKVPEDALIRVLNSYAWKNEMREQKASLEEGIDHLQKSHRDQYVQGMNVLAAPFLYVCKSEAMAFNLLDVMLSRDCPLYVKPTLEGVHSALALIDKCLEIIDPTLYKYLNSKMLKAELYAFASVLTLSACTPPLSEVVVLWDFLFAYGVHMNVLFVIAQVNLMRDKLLESKSPMSLLRSLPPLRAQEIIKLGMSFVAKLPEDLYDLLVRHPYDEAIYEEVKTI</sequence>
<dbReference type="PANTHER" id="PTHR22957:SF263">
    <property type="entry name" value="MITOTIC CHECK POINT PROTEIN BUB2"/>
    <property type="match status" value="1"/>
</dbReference>